<feature type="compositionally biased region" description="Basic and acidic residues" evidence="1">
    <location>
        <begin position="192"/>
        <end position="215"/>
    </location>
</feature>
<reference evidence="3 4" key="1">
    <citation type="submission" date="2020-08" db="EMBL/GenBank/DDBJ databases">
        <title>Genome public.</title>
        <authorList>
            <person name="Liu C."/>
            <person name="Sun Q."/>
        </authorList>
    </citation>
    <scope>NUCLEOTIDE SEQUENCE [LARGE SCALE GENOMIC DNA]</scope>
    <source>
        <strain evidence="3 4">NSJ-13</strain>
    </source>
</reference>
<evidence type="ECO:0000256" key="1">
    <source>
        <dbReference type="SAM" id="MobiDB-lite"/>
    </source>
</evidence>
<keyword evidence="2" id="KW-0812">Transmembrane</keyword>
<feature type="compositionally biased region" description="Low complexity" evidence="1">
    <location>
        <begin position="216"/>
        <end position="233"/>
    </location>
</feature>
<protein>
    <submittedName>
        <fullName evidence="3">Uncharacterized protein</fullName>
    </submittedName>
</protein>
<sequence>MMKEKFKEHKKLYIPISIIVVLAICAVVGYTAKVKYDQKQEKIRAERIETKNKEISKTYKSFEKEEDRTKKLEILKSFEKEYSQYKKSGSVDEICEKEYANKIKSMKNFFVKDYDDTVSTISDEIGKDINSFNDKDKLSSYVKTLTELKDRIKTESENYNIVDKDKLEEYNNTIDKNIKSYNDRLEAIKKKEKEDAEKKKAEEEAKAKKAAEEAAKAQQQSSTTSSDSYVNNGSSSYDYSYDNSGNYNYDYSGENYNYSNGNNNYSGDSSSNGSSNSYYPSDNWTQGWGSEANGSWIRDNNTGNIYDGDTGNYVGNIKDWL</sequence>
<accession>A0ABR7G9Y4</accession>
<comment type="caution">
    <text evidence="3">The sequence shown here is derived from an EMBL/GenBank/DDBJ whole genome shotgun (WGS) entry which is preliminary data.</text>
</comment>
<evidence type="ECO:0000256" key="2">
    <source>
        <dbReference type="SAM" id="Phobius"/>
    </source>
</evidence>
<dbReference type="Proteomes" id="UP000631576">
    <property type="component" value="Unassembled WGS sequence"/>
</dbReference>
<evidence type="ECO:0000313" key="4">
    <source>
        <dbReference type="Proteomes" id="UP000631576"/>
    </source>
</evidence>
<gene>
    <name evidence="3" type="ORF">H8S40_11865</name>
</gene>
<evidence type="ECO:0000313" key="3">
    <source>
        <dbReference type="EMBL" id="MBC5684248.1"/>
    </source>
</evidence>
<keyword evidence="2" id="KW-0472">Membrane</keyword>
<organism evidence="3 4">
    <name type="scientific">Ruminococcus hominis</name>
    <dbReference type="NCBI Taxonomy" id="2763065"/>
    <lineage>
        <taxon>Bacteria</taxon>
        <taxon>Bacillati</taxon>
        <taxon>Bacillota</taxon>
        <taxon>Clostridia</taxon>
        <taxon>Eubacteriales</taxon>
        <taxon>Oscillospiraceae</taxon>
        <taxon>Ruminococcus</taxon>
    </lineage>
</organism>
<keyword evidence="2" id="KW-1133">Transmembrane helix</keyword>
<feature type="transmembrane region" description="Helical" evidence="2">
    <location>
        <begin position="12"/>
        <end position="32"/>
    </location>
</feature>
<dbReference type="EMBL" id="JACOPE010000001">
    <property type="protein sequence ID" value="MBC5684248.1"/>
    <property type="molecule type" value="Genomic_DNA"/>
</dbReference>
<keyword evidence="4" id="KW-1185">Reference proteome</keyword>
<proteinExistence type="predicted"/>
<name>A0ABR7G9Y4_9FIRM</name>
<feature type="region of interest" description="Disordered" evidence="1">
    <location>
        <begin position="192"/>
        <end position="233"/>
    </location>
</feature>